<dbReference type="AlphaFoldDB" id="A0A8J8C2B8"/>
<feature type="transmembrane region" description="Helical" evidence="2">
    <location>
        <begin position="207"/>
        <end position="229"/>
    </location>
</feature>
<evidence type="ECO:0000313" key="4">
    <source>
        <dbReference type="Proteomes" id="UP000766550"/>
    </source>
</evidence>
<organism evidence="3 4">
    <name type="scientific">Haloarcula limicola</name>
    <dbReference type="NCBI Taxonomy" id="1429915"/>
    <lineage>
        <taxon>Archaea</taxon>
        <taxon>Methanobacteriati</taxon>
        <taxon>Methanobacteriota</taxon>
        <taxon>Stenosarchaea group</taxon>
        <taxon>Halobacteria</taxon>
        <taxon>Halobacteriales</taxon>
        <taxon>Haloarculaceae</taxon>
        <taxon>Haloarcula</taxon>
    </lineage>
</organism>
<keyword evidence="2" id="KW-0812">Transmembrane</keyword>
<evidence type="ECO:0008006" key="5">
    <source>
        <dbReference type="Google" id="ProtNLM"/>
    </source>
</evidence>
<name>A0A8J8C2B8_9EURY</name>
<keyword evidence="2" id="KW-0472">Membrane</keyword>
<evidence type="ECO:0000256" key="1">
    <source>
        <dbReference type="SAM" id="MobiDB-lite"/>
    </source>
</evidence>
<dbReference type="OrthoDB" id="312630at2157"/>
<protein>
    <recommendedName>
        <fullName evidence="5">Lipoprotein</fullName>
    </recommendedName>
</protein>
<feature type="region of interest" description="Disordered" evidence="1">
    <location>
        <begin position="239"/>
        <end position="265"/>
    </location>
</feature>
<dbReference type="Proteomes" id="UP000766550">
    <property type="component" value="Unassembled WGS sequence"/>
</dbReference>
<gene>
    <name evidence="3" type="ORF">KTS45_01615</name>
</gene>
<dbReference type="RefSeq" id="WP_162316056.1">
    <property type="nucleotide sequence ID" value="NZ_JAHQXF010000001.1"/>
</dbReference>
<reference evidence="3 4" key="1">
    <citation type="submission" date="2021-06" db="EMBL/GenBank/DDBJ databases">
        <title>New haloarchaea isolates fom saline soil.</title>
        <authorList>
            <person name="Duran-Viseras A."/>
            <person name="Sanchez-Porro C.S."/>
            <person name="Ventosa A."/>
        </authorList>
    </citation>
    <scope>NUCLEOTIDE SEQUENCE [LARGE SCALE GENOMIC DNA]</scope>
    <source>
        <strain evidence="3 4">JCM 183640</strain>
    </source>
</reference>
<dbReference type="InterPro" id="IPR043826">
    <property type="entry name" value="DUF5803"/>
</dbReference>
<feature type="compositionally biased region" description="Acidic residues" evidence="1">
    <location>
        <begin position="244"/>
        <end position="257"/>
    </location>
</feature>
<sequence length="265" mass="28716">MHRRHLALVAVLALVGLSGCAGLFGGGEVSPDQLNQNASYDWDAQADVSVTLNKSSYEAVYAVRNNETLAVYDRDGLGREQSVPISALKFRYENGTVVTPANSSMNATQSRSQTTINFPGEGNVTGQVAYTAPRSGKAYGTPTHLRGATYAVTLPPNGRVGVPLLSQVNPGGYETSVDEATDRMTVSWPDGVSAQQLRVRYYLQRDLYIFGGLFVVAVVLGSIGTLYYYRQVQSARRRRKEAGIDLEEEETDDDIGDDGPPPGMR</sequence>
<evidence type="ECO:0000256" key="2">
    <source>
        <dbReference type="SAM" id="Phobius"/>
    </source>
</evidence>
<comment type="caution">
    <text evidence="3">The sequence shown here is derived from an EMBL/GenBank/DDBJ whole genome shotgun (WGS) entry which is preliminary data.</text>
</comment>
<dbReference type="EMBL" id="JAHQXF010000001">
    <property type="protein sequence ID" value="MBV0922887.1"/>
    <property type="molecule type" value="Genomic_DNA"/>
</dbReference>
<dbReference type="PROSITE" id="PS51257">
    <property type="entry name" value="PROKAR_LIPOPROTEIN"/>
    <property type="match status" value="1"/>
</dbReference>
<evidence type="ECO:0000313" key="3">
    <source>
        <dbReference type="EMBL" id="MBV0922887.1"/>
    </source>
</evidence>
<keyword evidence="2" id="KW-1133">Transmembrane helix</keyword>
<accession>A0A8J8C2B8</accession>
<keyword evidence="4" id="KW-1185">Reference proteome</keyword>
<proteinExistence type="predicted"/>
<dbReference type="Pfam" id="PF19119">
    <property type="entry name" value="DUF5803"/>
    <property type="match status" value="1"/>
</dbReference>